<dbReference type="OrthoDB" id="9127144at2"/>
<protein>
    <submittedName>
        <fullName evidence="2">GNAT family N-acetyltransferase</fullName>
    </submittedName>
</protein>
<dbReference type="GO" id="GO:0016747">
    <property type="term" value="F:acyltransferase activity, transferring groups other than amino-acyl groups"/>
    <property type="evidence" value="ECO:0007669"/>
    <property type="project" value="InterPro"/>
</dbReference>
<organism evidence="2 3">
    <name type="scientific">Veronia nyctiphanis</name>
    <dbReference type="NCBI Taxonomy" id="1278244"/>
    <lineage>
        <taxon>Bacteria</taxon>
        <taxon>Pseudomonadati</taxon>
        <taxon>Pseudomonadota</taxon>
        <taxon>Gammaproteobacteria</taxon>
        <taxon>Vibrionales</taxon>
        <taxon>Vibrionaceae</taxon>
        <taxon>Veronia</taxon>
    </lineage>
</organism>
<sequence length="149" mass="16988">MSIMLKDISSQNYQAIIELELAEHQKQLVAPNVYSLAQANYEKGMTPRAIYADDTPVGFIMYISLYFENTPNKYSIFRFMIDKHYQSKGIGKQALEQCIQEISSIPDAEAIELSVPPSNTIASHFYQKFGFIKTGLIDEDGEYVFELQL</sequence>
<accession>A0A4Q0YP24</accession>
<evidence type="ECO:0000259" key="1">
    <source>
        <dbReference type="PROSITE" id="PS51186"/>
    </source>
</evidence>
<feature type="domain" description="N-acetyltransferase" evidence="1">
    <location>
        <begin position="3"/>
        <end position="149"/>
    </location>
</feature>
<dbReference type="AlphaFoldDB" id="A0A4Q0YP24"/>
<dbReference type="Gene3D" id="3.40.630.30">
    <property type="match status" value="1"/>
</dbReference>
<dbReference type="InterPro" id="IPR016181">
    <property type="entry name" value="Acyl_CoA_acyltransferase"/>
</dbReference>
<dbReference type="CDD" id="cd04301">
    <property type="entry name" value="NAT_SF"/>
    <property type="match status" value="1"/>
</dbReference>
<dbReference type="EMBL" id="PEIB01000024">
    <property type="protein sequence ID" value="RXJ72225.1"/>
    <property type="molecule type" value="Genomic_DNA"/>
</dbReference>
<evidence type="ECO:0000313" key="2">
    <source>
        <dbReference type="EMBL" id="RXJ72225.1"/>
    </source>
</evidence>
<keyword evidence="3" id="KW-1185">Reference proteome</keyword>
<comment type="caution">
    <text evidence="2">The sequence shown here is derived from an EMBL/GenBank/DDBJ whole genome shotgun (WGS) entry which is preliminary data.</text>
</comment>
<dbReference type="InterPro" id="IPR050276">
    <property type="entry name" value="MshD_Acetyltransferase"/>
</dbReference>
<dbReference type="PROSITE" id="PS51186">
    <property type="entry name" value="GNAT"/>
    <property type="match status" value="1"/>
</dbReference>
<dbReference type="Pfam" id="PF00583">
    <property type="entry name" value="Acetyltransf_1"/>
    <property type="match status" value="1"/>
</dbReference>
<dbReference type="InterPro" id="IPR000182">
    <property type="entry name" value="GNAT_dom"/>
</dbReference>
<keyword evidence="2" id="KW-0808">Transferase</keyword>
<evidence type="ECO:0000313" key="3">
    <source>
        <dbReference type="Proteomes" id="UP000290287"/>
    </source>
</evidence>
<dbReference type="RefSeq" id="WP_129123244.1">
    <property type="nucleotide sequence ID" value="NZ_PEIB01000024.1"/>
</dbReference>
<name>A0A4Q0YP24_9GAMM</name>
<dbReference type="Proteomes" id="UP000290287">
    <property type="component" value="Unassembled WGS sequence"/>
</dbReference>
<dbReference type="PANTHER" id="PTHR43617:SF2">
    <property type="entry name" value="UPF0039 PROTEIN SLL0451"/>
    <property type="match status" value="1"/>
</dbReference>
<dbReference type="PANTHER" id="PTHR43617">
    <property type="entry name" value="L-AMINO ACID N-ACETYLTRANSFERASE"/>
    <property type="match status" value="1"/>
</dbReference>
<reference evidence="2 3" key="1">
    <citation type="submission" date="2017-10" db="EMBL/GenBank/DDBJ databases">
        <title>Nyctiphanis sp. nov., isolated from the stomach of the euphausiid Nyctiphanes simplex (Hansen, 1911) in the Gulf of California.</title>
        <authorList>
            <person name="Gomez-Gil B."/>
            <person name="Aguilar-Mendez M."/>
            <person name="Lopez-Cortes A."/>
            <person name="Gomez-Gutierrez J."/>
            <person name="Roque A."/>
            <person name="Lang E."/>
            <person name="Gonzalez-Castillo A."/>
        </authorList>
    </citation>
    <scope>NUCLEOTIDE SEQUENCE [LARGE SCALE GENOMIC DNA]</scope>
    <source>
        <strain evidence="2 3">CAIM 600</strain>
    </source>
</reference>
<gene>
    <name evidence="2" type="ORF">CS022_16885</name>
</gene>
<dbReference type="SUPFAM" id="SSF55729">
    <property type="entry name" value="Acyl-CoA N-acyltransferases (Nat)"/>
    <property type="match status" value="1"/>
</dbReference>
<proteinExistence type="predicted"/>